<dbReference type="AlphaFoldDB" id="A0A239KTE4"/>
<evidence type="ECO:0000313" key="1">
    <source>
        <dbReference type="EMBL" id="SNT21637.1"/>
    </source>
</evidence>
<evidence type="ECO:0000313" key="2">
    <source>
        <dbReference type="Proteomes" id="UP000198426"/>
    </source>
</evidence>
<gene>
    <name evidence="1" type="ORF">SAMN05421757_10818</name>
</gene>
<dbReference type="EMBL" id="FZOY01000008">
    <property type="protein sequence ID" value="SNT21637.1"/>
    <property type="molecule type" value="Genomic_DNA"/>
</dbReference>
<protein>
    <submittedName>
        <fullName evidence="1">Uncharacterized protein</fullName>
    </submittedName>
</protein>
<dbReference type="OrthoDB" id="9807426at2"/>
<name>A0A239KTE4_9RHOB</name>
<reference evidence="1 2" key="1">
    <citation type="submission" date="2017-06" db="EMBL/GenBank/DDBJ databases">
        <authorList>
            <person name="Kim H.J."/>
            <person name="Triplett B.A."/>
        </authorList>
    </citation>
    <scope>NUCLEOTIDE SEQUENCE [LARGE SCALE GENOMIC DNA]</scope>
    <source>
        <strain evidence="1 2">DSM 29339</strain>
    </source>
</reference>
<dbReference type="Proteomes" id="UP000198426">
    <property type="component" value="Unassembled WGS sequence"/>
</dbReference>
<accession>A0A239KTE4</accession>
<proteinExistence type="predicted"/>
<sequence>MTKFECIPRLGTEREGATLTRIERCSVLPSARGAVVLHWQRPNGSGFATAIAIHPRSCRQSADRNMDF</sequence>
<dbReference type="RefSeq" id="WP_089234529.1">
    <property type="nucleotide sequence ID" value="NZ_FZOY01000008.1"/>
</dbReference>
<keyword evidence="2" id="KW-1185">Reference proteome</keyword>
<organism evidence="1 2">
    <name type="scientific">Tropicimonas sediminicola</name>
    <dbReference type="NCBI Taxonomy" id="1031541"/>
    <lineage>
        <taxon>Bacteria</taxon>
        <taxon>Pseudomonadati</taxon>
        <taxon>Pseudomonadota</taxon>
        <taxon>Alphaproteobacteria</taxon>
        <taxon>Rhodobacterales</taxon>
        <taxon>Roseobacteraceae</taxon>
        <taxon>Tropicimonas</taxon>
    </lineage>
</organism>